<gene>
    <name evidence="1" type="primary">CIMAP1A</name>
</gene>
<dbReference type="Ensembl" id="ENSPTXT00000002450.1">
    <property type="protein sequence ID" value="ENSPTXP00000002380.1"/>
    <property type="gene ID" value="ENSPTXG00000001870.1"/>
</dbReference>
<organism evidence="1 2">
    <name type="scientific">Pseudonaja textilis</name>
    <name type="common">Eastern brown snake</name>
    <dbReference type="NCBI Taxonomy" id="8673"/>
    <lineage>
        <taxon>Eukaryota</taxon>
        <taxon>Metazoa</taxon>
        <taxon>Chordata</taxon>
        <taxon>Craniata</taxon>
        <taxon>Vertebrata</taxon>
        <taxon>Euteleostomi</taxon>
        <taxon>Lepidosauria</taxon>
        <taxon>Squamata</taxon>
        <taxon>Bifurcata</taxon>
        <taxon>Unidentata</taxon>
        <taxon>Episquamata</taxon>
        <taxon>Toxicofera</taxon>
        <taxon>Serpentes</taxon>
        <taxon>Colubroidea</taxon>
        <taxon>Elapidae</taxon>
        <taxon>Hydrophiinae</taxon>
        <taxon>Pseudonaja</taxon>
    </lineage>
</organism>
<protein>
    <submittedName>
        <fullName evidence="1">Ciliary microtubule associated protein 1A</fullName>
    </submittedName>
</protein>
<proteinExistence type="predicted"/>
<dbReference type="Proteomes" id="UP000472273">
    <property type="component" value="Unplaced"/>
</dbReference>
<reference evidence="1" key="1">
    <citation type="submission" date="2025-08" db="UniProtKB">
        <authorList>
            <consortium name="Ensembl"/>
        </authorList>
    </citation>
    <scope>IDENTIFICATION</scope>
</reference>
<sequence length="120" mass="13245">MSQGGWIGTWRPHRPRGPIMAQYTSPGPKYSIQGATGYVSHIPTKRKAPAYSMYGAKPLSSKDNVPGPYYVPSYSMTGKSKLGRFDEDLHKTVSFISCAPVISFGIRHSDYTTPVIVDVY</sequence>
<accession>A0A670Y178</accession>
<evidence type="ECO:0000313" key="1">
    <source>
        <dbReference type="Ensembl" id="ENSPTXP00000002380.1"/>
    </source>
</evidence>
<keyword evidence="2" id="KW-1185">Reference proteome</keyword>
<reference evidence="1" key="2">
    <citation type="submission" date="2025-09" db="UniProtKB">
        <authorList>
            <consortium name="Ensembl"/>
        </authorList>
    </citation>
    <scope>IDENTIFICATION</scope>
</reference>
<dbReference type="AlphaFoldDB" id="A0A670Y178"/>
<name>A0A670Y178_PSETE</name>
<dbReference type="GeneTree" id="ENSGT00940000156191"/>
<evidence type="ECO:0000313" key="2">
    <source>
        <dbReference type="Proteomes" id="UP000472273"/>
    </source>
</evidence>